<name>A0A087U5N8_STEMI</name>
<evidence type="ECO:0000313" key="1">
    <source>
        <dbReference type="EMBL" id="KFM72677.1"/>
    </source>
</evidence>
<keyword evidence="2" id="KW-1185">Reference proteome</keyword>
<gene>
    <name evidence="1" type="ORF">X975_21790</name>
</gene>
<dbReference type="OrthoDB" id="6436219at2759"/>
<dbReference type="AlphaFoldDB" id="A0A087U5N8"/>
<reference evidence="1 2" key="1">
    <citation type="submission" date="2013-11" db="EMBL/GenBank/DDBJ databases">
        <title>Genome sequencing of Stegodyphus mimosarum.</title>
        <authorList>
            <person name="Bechsgaard J."/>
        </authorList>
    </citation>
    <scope>NUCLEOTIDE SEQUENCE [LARGE SCALE GENOMIC DNA]</scope>
</reference>
<organism evidence="1 2">
    <name type="scientific">Stegodyphus mimosarum</name>
    <name type="common">African social velvet spider</name>
    <dbReference type="NCBI Taxonomy" id="407821"/>
    <lineage>
        <taxon>Eukaryota</taxon>
        <taxon>Metazoa</taxon>
        <taxon>Ecdysozoa</taxon>
        <taxon>Arthropoda</taxon>
        <taxon>Chelicerata</taxon>
        <taxon>Arachnida</taxon>
        <taxon>Araneae</taxon>
        <taxon>Araneomorphae</taxon>
        <taxon>Entelegynae</taxon>
        <taxon>Eresoidea</taxon>
        <taxon>Eresidae</taxon>
        <taxon>Stegodyphus</taxon>
    </lineage>
</organism>
<accession>A0A087U5N8</accession>
<dbReference type="Proteomes" id="UP000054359">
    <property type="component" value="Unassembled WGS sequence"/>
</dbReference>
<feature type="non-terminal residue" evidence="1">
    <location>
        <position position="98"/>
    </location>
</feature>
<dbReference type="EMBL" id="KK118305">
    <property type="protein sequence ID" value="KFM72677.1"/>
    <property type="molecule type" value="Genomic_DNA"/>
</dbReference>
<protein>
    <submittedName>
        <fullName evidence="1">Uncharacterized protein</fullName>
    </submittedName>
</protein>
<evidence type="ECO:0000313" key="2">
    <source>
        <dbReference type="Proteomes" id="UP000054359"/>
    </source>
</evidence>
<sequence>MDIKHQLARKAEAYAVNKKASFNELTAVEDRIMKLCLATSTDLVALESKLENSNKILSEKLDNKINYEEFNIQLETVVRKLQELEKMFKTYSTPKIIQ</sequence>
<proteinExistence type="predicted"/>